<evidence type="ECO:0000256" key="1">
    <source>
        <dbReference type="SAM" id="MobiDB-lite"/>
    </source>
</evidence>
<comment type="caution">
    <text evidence="2">The sequence shown here is derived from an EMBL/GenBank/DDBJ whole genome shotgun (WGS) entry which is preliminary data.</text>
</comment>
<protein>
    <submittedName>
        <fullName evidence="2">Uncharacterized protein</fullName>
    </submittedName>
</protein>
<name>A0AAD6NGZ3_DREDA</name>
<dbReference type="Proteomes" id="UP001221413">
    <property type="component" value="Unassembled WGS sequence"/>
</dbReference>
<keyword evidence="3" id="KW-1185">Reference proteome</keyword>
<organism evidence="2 3">
    <name type="scientific">Drechslerella dactyloides</name>
    <name type="common">Nematode-trapping fungus</name>
    <name type="synonym">Arthrobotrys dactyloides</name>
    <dbReference type="NCBI Taxonomy" id="74499"/>
    <lineage>
        <taxon>Eukaryota</taxon>
        <taxon>Fungi</taxon>
        <taxon>Dikarya</taxon>
        <taxon>Ascomycota</taxon>
        <taxon>Pezizomycotina</taxon>
        <taxon>Orbiliomycetes</taxon>
        <taxon>Orbiliales</taxon>
        <taxon>Orbiliaceae</taxon>
        <taxon>Drechslerella</taxon>
    </lineage>
</organism>
<sequence>MQCSAGGPAGILACGRDVGLILAAADEKHTQDSRNDGIIVNFMRIQLEESVEKILNSGSCQGSGPCSRNVICEKGFFRPAWPTCKLVSIRWPCRVPKEADGEGGGCVMQLYLSIDIPKLQATSVRSGRKVGKKRGEGEKREISEGRGSREQPRLIAPNERRRRCQSCRRAMAPGGCTLARLDDAGCKYQYGAYADGLPQKIFRAEHTMHV</sequence>
<feature type="compositionally biased region" description="Basic and acidic residues" evidence="1">
    <location>
        <begin position="133"/>
        <end position="152"/>
    </location>
</feature>
<dbReference type="AlphaFoldDB" id="A0AAD6NGZ3"/>
<gene>
    <name evidence="2" type="ORF">Dda_7755</name>
</gene>
<evidence type="ECO:0000313" key="3">
    <source>
        <dbReference type="Proteomes" id="UP001221413"/>
    </source>
</evidence>
<feature type="region of interest" description="Disordered" evidence="1">
    <location>
        <begin position="125"/>
        <end position="155"/>
    </location>
</feature>
<dbReference type="EMBL" id="JAQGDS010000010">
    <property type="protein sequence ID" value="KAJ6257965.1"/>
    <property type="molecule type" value="Genomic_DNA"/>
</dbReference>
<reference evidence="2" key="1">
    <citation type="submission" date="2023-01" db="EMBL/GenBank/DDBJ databases">
        <title>The chitinases involved in constricting ring structure development in the nematode-trapping fungus Drechslerella dactyloides.</title>
        <authorList>
            <person name="Wang R."/>
            <person name="Zhang L."/>
            <person name="Tang P."/>
            <person name="Li S."/>
            <person name="Liang L."/>
        </authorList>
    </citation>
    <scope>NUCLEOTIDE SEQUENCE</scope>
    <source>
        <strain evidence="2">YMF1.00031</strain>
    </source>
</reference>
<proteinExistence type="predicted"/>
<accession>A0AAD6NGZ3</accession>
<evidence type="ECO:0000313" key="2">
    <source>
        <dbReference type="EMBL" id="KAJ6257965.1"/>
    </source>
</evidence>